<dbReference type="Gene3D" id="3.40.50.300">
    <property type="entry name" value="P-loop containing nucleotide triphosphate hydrolases"/>
    <property type="match status" value="1"/>
</dbReference>
<evidence type="ECO:0000256" key="2">
    <source>
        <dbReference type="ARBA" id="ARBA00022448"/>
    </source>
</evidence>
<evidence type="ECO:0000313" key="12">
    <source>
        <dbReference type="Proteomes" id="UP000237640"/>
    </source>
</evidence>
<dbReference type="EMBL" id="PVYX01000002">
    <property type="protein sequence ID" value="PRX55417.1"/>
    <property type="molecule type" value="Genomic_DNA"/>
</dbReference>
<evidence type="ECO:0000256" key="7">
    <source>
        <dbReference type="ARBA" id="ARBA00054855"/>
    </source>
</evidence>
<evidence type="ECO:0000256" key="3">
    <source>
        <dbReference type="ARBA" id="ARBA00022741"/>
    </source>
</evidence>
<gene>
    <name evidence="11" type="ORF">CLV81_3829</name>
</gene>
<dbReference type="InterPro" id="IPR022878">
    <property type="entry name" value="V-ATPase_asu"/>
</dbReference>
<keyword evidence="3" id="KW-0547">Nucleotide-binding</keyword>
<dbReference type="PROSITE" id="PS00152">
    <property type="entry name" value="ATPASE_ALPHA_BETA"/>
    <property type="match status" value="1"/>
</dbReference>
<comment type="similarity">
    <text evidence="1">Belongs to the ATPase alpha/beta chains family.</text>
</comment>
<feature type="domain" description="ATPase F1/V1/A1 complex alpha/beta subunit N-terminal" evidence="9">
    <location>
        <begin position="20"/>
        <end position="75"/>
    </location>
</feature>
<dbReference type="GO" id="GO:0046034">
    <property type="term" value="P:ATP metabolic process"/>
    <property type="evidence" value="ECO:0007669"/>
    <property type="project" value="InterPro"/>
</dbReference>
<dbReference type="InterPro" id="IPR004100">
    <property type="entry name" value="ATPase_F1/V1/A1_a/bsu_N"/>
</dbReference>
<keyword evidence="12" id="KW-1185">Reference proteome</keyword>
<keyword evidence="4" id="KW-0067">ATP-binding</keyword>
<dbReference type="RefSeq" id="WP_106147261.1">
    <property type="nucleotide sequence ID" value="NZ_PVYX01000002.1"/>
</dbReference>
<comment type="function">
    <text evidence="7">Produces ATP from ADP in the presence of a proton gradient across the membrane. The V-type alpha chain is a catalytic subunit.</text>
</comment>
<evidence type="ECO:0000256" key="6">
    <source>
        <dbReference type="ARBA" id="ARBA00023065"/>
    </source>
</evidence>
<keyword evidence="2" id="KW-0813">Transport</keyword>
<dbReference type="Gene3D" id="2.40.50.100">
    <property type="match status" value="1"/>
</dbReference>
<sequence length="581" mass="64106">MQQATGKVHSVNESLVGVHINEGAIMNGEVAYIILEDGKRLKAEVIDVKKGKKVYLQVFEDTSWMKVGDPVEFSGLPLSVKLGPGILGSVTDGLQNPLYELGKIEWFLERGLEVEPLDNTKKWHFTPFVKKGDIVTGGSVLGSVPEKLFEHKIFVPFSIQGNYIVEQIASEGEYTIDETIAIVNDIVGKTIRLTMAFEWPVKKPMPFYERSVPTDPMPTGIRILDALFPIAQGGTACSPGPFGAGKTVLQHSLAKHSQADVVIIAACGERAGEAVEVFKDFPELIDPRTGKSLMDRTYIVGNTSSMPVAAREASVYLATTVGEYYRKQGLNVLILADSTSRWAQALRETSGRKEEIPGPEAFPMYISTLISAFYDRAGVEVLSDGKTGSLSIIGTVSPAGGNFDEPVTQATLLSTGAFWGLSRALSDARKYPAIDRIDSNSKYPSLLEKDEVSYLLELLREGKAIASNIILMGEKGITDESYIRYQKAELVDAVFLQQNSFHEVDGVTNPERLRFMFNMVKKILDSPVHLKGKGEIRSHFNFIRQAFQDWNYTPEGEDGFDKQKTRLLNLVKQMGHVAENV</sequence>
<proteinExistence type="inferred from homology"/>
<dbReference type="NCBIfam" id="NF003220">
    <property type="entry name" value="PRK04192.1"/>
    <property type="match status" value="1"/>
</dbReference>
<dbReference type="CDD" id="cd01134">
    <property type="entry name" value="V_A-ATPase_A"/>
    <property type="match status" value="1"/>
</dbReference>
<evidence type="ECO:0000259" key="10">
    <source>
        <dbReference type="Pfam" id="PF16886"/>
    </source>
</evidence>
<dbReference type="Pfam" id="PF02874">
    <property type="entry name" value="ATP-synt_ab_N"/>
    <property type="match status" value="1"/>
</dbReference>
<accession>A0A2T0MD47</accession>
<feature type="domain" description="ATPsynthase alpha/beta subunit barrel-sandwich" evidence="10">
    <location>
        <begin position="114"/>
        <end position="202"/>
    </location>
</feature>
<dbReference type="Gene3D" id="1.10.1140.10">
    <property type="entry name" value="Bovine Mitochondrial F1-atpase, Atp Synthase Beta Chain, Chain D, domain 3"/>
    <property type="match status" value="1"/>
</dbReference>
<evidence type="ECO:0000259" key="8">
    <source>
        <dbReference type="Pfam" id="PF00006"/>
    </source>
</evidence>
<dbReference type="InterPro" id="IPR024034">
    <property type="entry name" value="ATPase_F1/V1_b/a_C"/>
</dbReference>
<evidence type="ECO:0000256" key="4">
    <source>
        <dbReference type="ARBA" id="ARBA00022840"/>
    </source>
</evidence>
<dbReference type="InterPro" id="IPR020003">
    <property type="entry name" value="ATPase_a/bsu_AS"/>
</dbReference>
<dbReference type="AlphaFoldDB" id="A0A2T0MD47"/>
<name>A0A2T0MD47_9FLAO</name>
<comment type="caution">
    <text evidence="11">The sequence shown here is derived from an EMBL/GenBank/DDBJ whole genome shotgun (WGS) entry which is preliminary data.</text>
</comment>
<protein>
    <submittedName>
        <fullName evidence="11">V/A-type H+-transporting ATPase subunit A</fullName>
    </submittedName>
</protein>
<evidence type="ECO:0000259" key="9">
    <source>
        <dbReference type="Pfam" id="PF02874"/>
    </source>
</evidence>
<evidence type="ECO:0000256" key="5">
    <source>
        <dbReference type="ARBA" id="ARBA00022967"/>
    </source>
</evidence>
<evidence type="ECO:0000256" key="1">
    <source>
        <dbReference type="ARBA" id="ARBA00008936"/>
    </source>
</evidence>
<dbReference type="GO" id="GO:0046961">
    <property type="term" value="F:proton-transporting ATPase activity, rotational mechanism"/>
    <property type="evidence" value="ECO:0007669"/>
    <property type="project" value="InterPro"/>
</dbReference>
<organism evidence="11 12">
    <name type="scientific">Flagellimonas meridianipacifica</name>
    <dbReference type="NCBI Taxonomy" id="1080225"/>
    <lineage>
        <taxon>Bacteria</taxon>
        <taxon>Pseudomonadati</taxon>
        <taxon>Bacteroidota</taxon>
        <taxon>Flavobacteriia</taxon>
        <taxon>Flavobacteriales</taxon>
        <taxon>Flavobacteriaceae</taxon>
        <taxon>Flagellimonas</taxon>
    </lineage>
</organism>
<dbReference type="Gene3D" id="2.30.30.650">
    <property type="match status" value="1"/>
</dbReference>
<dbReference type="Pfam" id="PF00006">
    <property type="entry name" value="ATP-synt_ab"/>
    <property type="match status" value="1"/>
</dbReference>
<dbReference type="SUPFAM" id="SSF52540">
    <property type="entry name" value="P-loop containing nucleoside triphosphate hydrolases"/>
    <property type="match status" value="1"/>
</dbReference>
<reference evidence="11 12" key="1">
    <citation type="submission" date="2018-03" db="EMBL/GenBank/DDBJ databases">
        <title>Genomic Encyclopedia of Archaeal and Bacterial Type Strains, Phase II (KMG-II): from individual species to whole genera.</title>
        <authorList>
            <person name="Goeker M."/>
        </authorList>
    </citation>
    <scope>NUCLEOTIDE SEQUENCE [LARGE SCALE GENOMIC DNA]</scope>
    <source>
        <strain evidence="11 12">DSM 25027</strain>
    </source>
</reference>
<evidence type="ECO:0000313" key="11">
    <source>
        <dbReference type="EMBL" id="PRX55417.1"/>
    </source>
</evidence>
<dbReference type="PANTHER" id="PTHR43607:SF1">
    <property type="entry name" value="H(+)-TRANSPORTING TWO-SECTOR ATPASE"/>
    <property type="match status" value="1"/>
</dbReference>
<dbReference type="InterPro" id="IPR031686">
    <property type="entry name" value="ATP-synth_a_Xtn"/>
</dbReference>
<dbReference type="InterPro" id="IPR027417">
    <property type="entry name" value="P-loop_NTPase"/>
</dbReference>
<keyword evidence="6" id="KW-0406">Ion transport</keyword>
<feature type="domain" description="ATPase F1/V1/A1 complex alpha/beta subunit nucleotide-binding" evidence="8">
    <location>
        <begin position="220"/>
        <end position="441"/>
    </location>
</feature>
<dbReference type="PANTHER" id="PTHR43607">
    <property type="entry name" value="V-TYPE PROTON ATPASE CATALYTIC SUBUNIT A"/>
    <property type="match status" value="1"/>
</dbReference>
<dbReference type="OrthoDB" id="9803053at2"/>
<dbReference type="Pfam" id="PF16886">
    <property type="entry name" value="ATP-synt_ab_Xtn"/>
    <property type="match status" value="1"/>
</dbReference>
<dbReference type="Proteomes" id="UP000237640">
    <property type="component" value="Unassembled WGS sequence"/>
</dbReference>
<keyword evidence="5" id="KW-1278">Translocase</keyword>
<dbReference type="InterPro" id="IPR000194">
    <property type="entry name" value="ATPase_F1/V1/A1_a/bsu_nucl-bd"/>
</dbReference>
<dbReference type="GO" id="GO:0005524">
    <property type="term" value="F:ATP binding"/>
    <property type="evidence" value="ECO:0007669"/>
    <property type="project" value="UniProtKB-KW"/>
</dbReference>